<protein>
    <submittedName>
        <fullName evidence="1">Uncharacterized protein</fullName>
    </submittedName>
</protein>
<comment type="caution">
    <text evidence="1">The sequence shown here is derived from an EMBL/GenBank/DDBJ whole genome shotgun (WGS) entry which is preliminary data.</text>
</comment>
<organism evidence="1 2">
    <name type="scientific">Cryptolaemus montrouzieri</name>
    <dbReference type="NCBI Taxonomy" id="559131"/>
    <lineage>
        <taxon>Eukaryota</taxon>
        <taxon>Metazoa</taxon>
        <taxon>Ecdysozoa</taxon>
        <taxon>Arthropoda</taxon>
        <taxon>Hexapoda</taxon>
        <taxon>Insecta</taxon>
        <taxon>Pterygota</taxon>
        <taxon>Neoptera</taxon>
        <taxon>Endopterygota</taxon>
        <taxon>Coleoptera</taxon>
        <taxon>Polyphaga</taxon>
        <taxon>Cucujiformia</taxon>
        <taxon>Coccinelloidea</taxon>
        <taxon>Coccinellidae</taxon>
        <taxon>Scymninae</taxon>
        <taxon>Scymnini</taxon>
        <taxon>Cryptolaemus</taxon>
    </lineage>
</organism>
<reference evidence="1 2" key="1">
    <citation type="journal article" date="2021" name="BMC Biol.">
        <title>Horizontally acquired antibacterial genes associated with adaptive radiation of ladybird beetles.</title>
        <authorList>
            <person name="Li H.S."/>
            <person name="Tang X.F."/>
            <person name="Huang Y.H."/>
            <person name="Xu Z.Y."/>
            <person name="Chen M.L."/>
            <person name="Du X.Y."/>
            <person name="Qiu B.Y."/>
            <person name="Chen P.T."/>
            <person name="Zhang W."/>
            <person name="Slipinski A."/>
            <person name="Escalona H.E."/>
            <person name="Waterhouse R.M."/>
            <person name="Zwick A."/>
            <person name="Pang H."/>
        </authorList>
    </citation>
    <scope>NUCLEOTIDE SEQUENCE [LARGE SCALE GENOMIC DNA]</scope>
    <source>
        <strain evidence="1">SYSU2018</strain>
    </source>
</reference>
<dbReference type="EMBL" id="JABFTP020000165">
    <property type="protein sequence ID" value="KAL3284918.1"/>
    <property type="molecule type" value="Genomic_DNA"/>
</dbReference>
<dbReference type="AlphaFoldDB" id="A0ABD2P2G6"/>
<sequence length="111" mass="12472">MESDGGLPVGSDFTVQERDRRWRRIELLEVDWTPVRIQGTTTAEADEKVAAKMADISRIGKLDQVPDPSEDVAGPFVRRNRLSLHANLYGTQIVRGLQETNCQEAAKTYTK</sequence>
<gene>
    <name evidence="1" type="ORF">HHI36_019050</name>
</gene>
<name>A0ABD2P2G6_9CUCU</name>
<proteinExistence type="predicted"/>
<dbReference type="Proteomes" id="UP001516400">
    <property type="component" value="Unassembled WGS sequence"/>
</dbReference>
<evidence type="ECO:0000313" key="1">
    <source>
        <dbReference type="EMBL" id="KAL3284918.1"/>
    </source>
</evidence>
<evidence type="ECO:0000313" key="2">
    <source>
        <dbReference type="Proteomes" id="UP001516400"/>
    </source>
</evidence>
<accession>A0ABD2P2G6</accession>
<keyword evidence="2" id="KW-1185">Reference proteome</keyword>